<protein>
    <submittedName>
        <fullName evidence="2">Uncharacterized protein</fullName>
    </submittedName>
</protein>
<keyword evidence="1" id="KW-0472">Membrane</keyword>
<dbReference type="EMBL" id="CP017415">
    <property type="protein sequence ID" value="AOU98869.1"/>
    <property type="molecule type" value="Genomic_DNA"/>
</dbReference>
<organism evidence="2 3">
    <name type="scientific">Acidihalobacter yilgarnensis</name>
    <dbReference type="NCBI Taxonomy" id="2819280"/>
    <lineage>
        <taxon>Bacteria</taxon>
        <taxon>Pseudomonadati</taxon>
        <taxon>Pseudomonadota</taxon>
        <taxon>Gammaproteobacteria</taxon>
        <taxon>Chromatiales</taxon>
        <taxon>Ectothiorhodospiraceae</taxon>
        <taxon>Acidihalobacter</taxon>
    </lineage>
</organism>
<accession>A0A1D8IQV3</accession>
<keyword evidence="1" id="KW-1133">Transmembrane helix</keyword>
<evidence type="ECO:0000256" key="1">
    <source>
        <dbReference type="SAM" id="Phobius"/>
    </source>
</evidence>
<keyword evidence="1" id="KW-0812">Transmembrane</keyword>
<feature type="transmembrane region" description="Helical" evidence="1">
    <location>
        <begin position="16"/>
        <end position="33"/>
    </location>
</feature>
<dbReference type="KEGG" id="aprs:BI364_13685"/>
<evidence type="ECO:0000313" key="2">
    <source>
        <dbReference type="EMBL" id="AOU98869.1"/>
    </source>
</evidence>
<gene>
    <name evidence="2" type="ORF">BI364_13685</name>
</gene>
<dbReference type="PROSITE" id="PS51257">
    <property type="entry name" value="PROKAR_LIPOPROTEIN"/>
    <property type="match status" value="1"/>
</dbReference>
<reference evidence="3" key="1">
    <citation type="submission" date="2016-09" db="EMBL/GenBank/DDBJ databases">
        <title>Acidihalobacter prosperus F5.</title>
        <authorList>
            <person name="Khaleque H.N."/>
            <person name="Ramsay J.P."/>
            <person name="Kaksonen A.H."/>
            <person name="Boxall N.J."/>
            <person name="Watkin E.L.J."/>
        </authorList>
    </citation>
    <scope>NUCLEOTIDE SEQUENCE [LARGE SCALE GENOMIC DNA]</scope>
    <source>
        <strain evidence="3">F5</strain>
    </source>
</reference>
<dbReference type="AlphaFoldDB" id="A0A1D8IQV3"/>
<sequence length="65" mass="7279">MEEMSVRLNKEQSQHLANTVSVIALLGGCYFVYQGMTHSDWPTIVWSGLAFLILEGYALYLLKAA</sequence>
<evidence type="ECO:0000313" key="3">
    <source>
        <dbReference type="Proteomes" id="UP000095401"/>
    </source>
</evidence>
<dbReference type="Proteomes" id="UP000095401">
    <property type="component" value="Chromosome"/>
</dbReference>
<proteinExistence type="predicted"/>
<name>A0A1D8IQV3_9GAMM</name>
<keyword evidence="3" id="KW-1185">Reference proteome</keyword>
<feature type="transmembrane region" description="Helical" evidence="1">
    <location>
        <begin position="45"/>
        <end position="62"/>
    </location>
</feature>